<evidence type="ECO:0000256" key="5">
    <source>
        <dbReference type="ARBA" id="ARBA00023136"/>
    </source>
</evidence>
<protein>
    <recommendedName>
        <fullName evidence="6">GDT1 family protein</fullName>
    </recommendedName>
</protein>
<comment type="similarity">
    <text evidence="2 6">Belongs to the GDT1 family.</text>
</comment>
<dbReference type="InterPro" id="IPR001727">
    <property type="entry name" value="GDT1-like"/>
</dbReference>
<dbReference type="OrthoDB" id="9801356at2"/>
<evidence type="ECO:0000313" key="8">
    <source>
        <dbReference type="Proteomes" id="UP000193303"/>
    </source>
</evidence>
<evidence type="ECO:0000256" key="2">
    <source>
        <dbReference type="ARBA" id="ARBA00009190"/>
    </source>
</evidence>
<evidence type="ECO:0000256" key="1">
    <source>
        <dbReference type="ARBA" id="ARBA00004141"/>
    </source>
</evidence>
<dbReference type="STRING" id="1931275.BV914_05105"/>
<proteinExistence type="inferred from homology"/>
<feature type="transmembrane region" description="Helical" evidence="6">
    <location>
        <begin position="132"/>
        <end position="153"/>
    </location>
</feature>
<evidence type="ECO:0000256" key="6">
    <source>
        <dbReference type="RuleBase" id="RU365102"/>
    </source>
</evidence>
<dbReference type="PANTHER" id="PTHR12608:SF1">
    <property type="entry name" value="TRANSMEMBRANE PROTEIN 165"/>
    <property type="match status" value="1"/>
</dbReference>
<comment type="subcellular location">
    <subcellularLocation>
        <location evidence="1 6">Membrane</location>
        <topology evidence="1 6">Multi-pass membrane protein</topology>
    </subcellularLocation>
</comment>
<evidence type="ECO:0000256" key="3">
    <source>
        <dbReference type="ARBA" id="ARBA00022692"/>
    </source>
</evidence>
<accession>A0A1X3DCA2</accession>
<dbReference type="AlphaFoldDB" id="A0A1X3DCA2"/>
<dbReference type="RefSeq" id="WP_085360524.1">
    <property type="nucleotide sequence ID" value="NZ_MTAB01000033.1"/>
</dbReference>
<name>A0A1X3DCA2_9NEIS</name>
<evidence type="ECO:0000313" key="7">
    <source>
        <dbReference type="EMBL" id="OSI17520.1"/>
    </source>
</evidence>
<organism evidence="7 8">
    <name type="scientific">Neisseria dumasiana</name>
    <dbReference type="NCBI Taxonomy" id="1931275"/>
    <lineage>
        <taxon>Bacteria</taxon>
        <taxon>Pseudomonadati</taxon>
        <taxon>Pseudomonadota</taxon>
        <taxon>Betaproteobacteria</taxon>
        <taxon>Neisseriales</taxon>
        <taxon>Neisseriaceae</taxon>
        <taxon>Neisseria</taxon>
    </lineage>
</organism>
<feature type="transmembrane region" description="Helical" evidence="6">
    <location>
        <begin position="36"/>
        <end position="61"/>
    </location>
</feature>
<dbReference type="GO" id="GO:0046873">
    <property type="term" value="F:metal ion transmembrane transporter activity"/>
    <property type="evidence" value="ECO:0007669"/>
    <property type="project" value="InterPro"/>
</dbReference>
<dbReference type="GO" id="GO:0016020">
    <property type="term" value="C:membrane"/>
    <property type="evidence" value="ECO:0007669"/>
    <property type="project" value="UniProtKB-SubCell"/>
</dbReference>
<comment type="caution">
    <text evidence="7">The sequence shown here is derived from an EMBL/GenBank/DDBJ whole genome shotgun (WGS) entry which is preliminary data.</text>
</comment>
<dbReference type="PANTHER" id="PTHR12608">
    <property type="entry name" value="TRANSMEMBRANE PROTEIN HTP-1 RELATED"/>
    <property type="match status" value="1"/>
</dbReference>
<keyword evidence="4 6" id="KW-1133">Transmembrane helix</keyword>
<sequence>MEAFVSSTFSIAATEIGDKTQLLTLLLASRFSQKNAVVAGIFMATLLNHILSTVLGIWLAQTLSPQTVKWIVGLSFIVMGLWLLLPGKINALNERWLKYGAFGATAILFFIAEIGDKTQVATIVMAVKYQEMFWVITGSVLGLLLANVPIVYFGEALIKRIPAQILRMGASAAFCILGVLTLLGGGIALQ</sequence>
<keyword evidence="5 6" id="KW-0472">Membrane</keyword>
<dbReference type="Proteomes" id="UP000193303">
    <property type="component" value="Unassembled WGS sequence"/>
</dbReference>
<evidence type="ECO:0000256" key="4">
    <source>
        <dbReference type="ARBA" id="ARBA00022989"/>
    </source>
</evidence>
<keyword evidence="3 6" id="KW-0812">Transmembrane</keyword>
<reference evidence="8" key="1">
    <citation type="submission" date="2017-01" db="EMBL/GenBank/DDBJ databases">
        <authorList>
            <person name="Mah S.A."/>
            <person name="Swanson W.J."/>
            <person name="Moy G.W."/>
            <person name="Vacquier V.D."/>
        </authorList>
    </citation>
    <scope>NUCLEOTIDE SEQUENCE [LARGE SCALE GENOMIC DNA]</scope>
    <source>
        <strain evidence="8">124861</strain>
    </source>
</reference>
<feature type="transmembrane region" description="Helical" evidence="6">
    <location>
        <begin position="165"/>
        <end position="189"/>
    </location>
</feature>
<dbReference type="EMBL" id="MTAB01000033">
    <property type="protein sequence ID" value="OSI17520.1"/>
    <property type="molecule type" value="Genomic_DNA"/>
</dbReference>
<feature type="transmembrane region" description="Helical" evidence="6">
    <location>
        <begin position="96"/>
        <end position="112"/>
    </location>
</feature>
<feature type="transmembrane region" description="Helical" evidence="6">
    <location>
        <begin position="67"/>
        <end position="84"/>
    </location>
</feature>
<dbReference type="Pfam" id="PF01169">
    <property type="entry name" value="GDT1"/>
    <property type="match status" value="2"/>
</dbReference>
<gene>
    <name evidence="7" type="ORF">BV912_10900</name>
</gene>